<dbReference type="RefSeq" id="WP_326834717.1">
    <property type="nucleotide sequence ID" value="NZ_CP142149.1"/>
</dbReference>
<organism evidence="3 4">
    <name type="scientific">Amycolatopsis rhabdoformis</name>
    <dbReference type="NCBI Taxonomy" id="1448059"/>
    <lineage>
        <taxon>Bacteria</taxon>
        <taxon>Bacillati</taxon>
        <taxon>Actinomycetota</taxon>
        <taxon>Actinomycetes</taxon>
        <taxon>Pseudonocardiales</taxon>
        <taxon>Pseudonocardiaceae</taxon>
        <taxon>Amycolatopsis</taxon>
    </lineage>
</organism>
<dbReference type="PANTHER" id="PTHR35848:SF6">
    <property type="entry name" value="CUPIN TYPE-2 DOMAIN-CONTAINING PROTEIN"/>
    <property type="match status" value="1"/>
</dbReference>
<gene>
    <name evidence="3" type="ORF">VSH64_07275</name>
</gene>
<sequence length="131" mass="13816">MTSTEFGPVRPLDAQGLAATPAGERFVQRLLNRESGASDCSVTLIRTPAGGGSPEGLHRHDFEQVFHLIEGTMKIEVEGEVSEVHAGSIVVFPKGVAHRNWNAGSEPTLHLAIAAPAPPVGETGTYPVRPA</sequence>
<evidence type="ECO:0000313" key="4">
    <source>
        <dbReference type="Proteomes" id="UP001330812"/>
    </source>
</evidence>
<evidence type="ECO:0000259" key="2">
    <source>
        <dbReference type="Pfam" id="PF07883"/>
    </source>
</evidence>
<dbReference type="InterPro" id="IPR014710">
    <property type="entry name" value="RmlC-like_jellyroll"/>
</dbReference>
<dbReference type="EMBL" id="CP142149">
    <property type="protein sequence ID" value="WSE31909.1"/>
    <property type="molecule type" value="Genomic_DNA"/>
</dbReference>
<accession>A0ABZ1IEE4</accession>
<dbReference type="InterPro" id="IPR051610">
    <property type="entry name" value="GPI/OXD"/>
</dbReference>
<dbReference type="SUPFAM" id="SSF51182">
    <property type="entry name" value="RmlC-like cupins"/>
    <property type="match status" value="1"/>
</dbReference>
<protein>
    <submittedName>
        <fullName evidence="3">Cupin domain-containing protein</fullName>
    </submittedName>
</protein>
<keyword evidence="1" id="KW-0479">Metal-binding</keyword>
<dbReference type="InterPro" id="IPR011051">
    <property type="entry name" value="RmlC_Cupin_sf"/>
</dbReference>
<dbReference type="Gene3D" id="2.60.120.10">
    <property type="entry name" value="Jelly Rolls"/>
    <property type="match status" value="1"/>
</dbReference>
<proteinExistence type="predicted"/>
<evidence type="ECO:0000313" key="3">
    <source>
        <dbReference type="EMBL" id="WSE31909.1"/>
    </source>
</evidence>
<dbReference type="InterPro" id="IPR013096">
    <property type="entry name" value="Cupin_2"/>
</dbReference>
<evidence type="ECO:0000256" key="1">
    <source>
        <dbReference type="ARBA" id="ARBA00022723"/>
    </source>
</evidence>
<reference evidence="3 4" key="1">
    <citation type="journal article" date="2015" name="Int. J. Syst. Evol. Microbiol.">
        <title>Amycolatopsis rhabdoformis sp. nov., an actinomycete isolated from a tropical forest soil.</title>
        <authorList>
            <person name="Souza W.R."/>
            <person name="Silva R.E."/>
            <person name="Goodfellow M."/>
            <person name="Busarakam K."/>
            <person name="Figueiro F.S."/>
            <person name="Ferreira D."/>
            <person name="Rodrigues-Filho E."/>
            <person name="Moraes L.A.B."/>
            <person name="Zucchi T.D."/>
        </authorList>
    </citation>
    <scope>NUCLEOTIDE SEQUENCE [LARGE SCALE GENOMIC DNA]</scope>
    <source>
        <strain evidence="3 4">NCIMB 14900</strain>
    </source>
</reference>
<dbReference type="PANTHER" id="PTHR35848">
    <property type="entry name" value="OXALATE-BINDING PROTEIN"/>
    <property type="match status" value="1"/>
</dbReference>
<dbReference type="Proteomes" id="UP001330812">
    <property type="component" value="Chromosome"/>
</dbReference>
<keyword evidence="4" id="KW-1185">Reference proteome</keyword>
<feature type="domain" description="Cupin type-2" evidence="2">
    <location>
        <begin position="48"/>
        <end position="111"/>
    </location>
</feature>
<dbReference type="Pfam" id="PF07883">
    <property type="entry name" value="Cupin_2"/>
    <property type="match status" value="1"/>
</dbReference>
<name>A0ABZ1IEE4_9PSEU</name>